<feature type="domain" description="DUF5605" evidence="3">
    <location>
        <begin position="514"/>
        <end position="586"/>
    </location>
</feature>
<dbReference type="InterPro" id="IPR032260">
    <property type="entry name" value="DUF5060"/>
</dbReference>
<dbReference type="InterPro" id="IPR025277">
    <property type="entry name" value="Apiosidase-like_cat_dom"/>
</dbReference>
<evidence type="ECO:0000259" key="2">
    <source>
        <dbReference type="Pfam" id="PF16586"/>
    </source>
</evidence>
<dbReference type="InterPro" id="IPR013783">
    <property type="entry name" value="Ig-like_fold"/>
</dbReference>
<dbReference type="Proteomes" id="UP000633205">
    <property type="component" value="Unassembled WGS sequence"/>
</dbReference>
<evidence type="ECO:0000259" key="3">
    <source>
        <dbReference type="Pfam" id="PF18310"/>
    </source>
</evidence>
<dbReference type="SUPFAM" id="SSF51445">
    <property type="entry name" value="(Trans)glycosidases"/>
    <property type="match status" value="1"/>
</dbReference>
<keyword evidence="5" id="KW-1185">Reference proteome</keyword>
<feature type="domain" description="Apiosidase-like catalytic" evidence="1">
    <location>
        <begin position="208"/>
        <end position="466"/>
    </location>
</feature>
<evidence type="ECO:0008006" key="6">
    <source>
        <dbReference type="Google" id="ProtNLM"/>
    </source>
</evidence>
<dbReference type="Gene3D" id="3.20.20.80">
    <property type="entry name" value="Glycosidases"/>
    <property type="match status" value="1"/>
</dbReference>
<proteinExistence type="predicted"/>
<name>A0A916XZY2_9MICO</name>
<dbReference type="Pfam" id="PF18310">
    <property type="entry name" value="DUF5605"/>
    <property type="match status" value="1"/>
</dbReference>
<evidence type="ECO:0000259" key="1">
    <source>
        <dbReference type="Pfam" id="PF13204"/>
    </source>
</evidence>
<dbReference type="Gene3D" id="2.60.40.3950">
    <property type="match status" value="1"/>
</dbReference>
<dbReference type="Gene3D" id="2.60.40.10">
    <property type="entry name" value="Immunoglobulins"/>
    <property type="match status" value="1"/>
</dbReference>
<comment type="caution">
    <text evidence="4">The sequence shown here is derived from an EMBL/GenBank/DDBJ whole genome shotgun (WGS) entry which is preliminary data.</text>
</comment>
<feature type="domain" description="DUF5060" evidence="2">
    <location>
        <begin position="114"/>
        <end position="179"/>
    </location>
</feature>
<organism evidence="4 5">
    <name type="scientific">Microbacterium faecale</name>
    <dbReference type="NCBI Taxonomy" id="1804630"/>
    <lineage>
        <taxon>Bacteria</taxon>
        <taxon>Bacillati</taxon>
        <taxon>Actinomycetota</taxon>
        <taxon>Actinomycetes</taxon>
        <taxon>Micrococcales</taxon>
        <taxon>Microbacteriaceae</taxon>
        <taxon>Microbacterium</taxon>
    </lineage>
</organism>
<dbReference type="PANTHER" id="PTHR37836:SF2">
    <property type="entry name" value="DUF4038 DOMAIN-CONTAINING PROTEIN"/>
    <property type="match status" value="1"/>
</dbReference>
<evidence type="ECO:0000313" key="5">
    <source>
        <dbReference type="Proteomes" id="UP000633205"/>
    </source>
</evidence>
<gene>
    <name evidence="4" type="ORF">GCM10010915_00270</name>
</gene>
<reference evidence="4" key="2">
    <citation type="submission" date="2020-09" db="EMBL/GenBank/DDBJ databases">
        <authorList>
            <person name="Sun Q."/>
            <person name="Zhou Y."/>
        </authorList>
    </citation>
    <scope>NUCLEOTIDE SEQUENCE</scope>
    <source>
        <strain evidence="4">CGMCC 1.15152</strain>
    </source>
</reference>
<accession>A0A916XZY2</accession>
<protein>
    <recommendedName>
        <fullName evidence="6">DUF5060 domain-containing protein</fullName>
    </recommendedName>
</protein>
<dbReference type="EMBL" id="BMHO01000001">
    <property type="protein sequence ID" value="GGD24234.1"/>
    <property type="molecule type" value="Genomic_DNA"/>
</dbReference>
<dbReference type="AlphaFoldDB" id="A0A916XZY2"/>
<sequence>MPNPVTNVFSRDDKLGTVMRDARARAVLQRHMPELQSLSTILTLGGHPLSLVARTSPALAGPDDVQALFEELESLPPEPADDSDRRGQSPERAARIFDQDSAPSSAVVSFAQSVSRYETFEAVFQGPSNGNPFCDVELSIQLESPSGRIEVPGFYDGDGTYRVRCLVEETGPHRFRSVSNAPSLDAIEGRFDAHPDPGNRRGPVRVHDRHHFAYATGQRYVPVGTTAYAWTHQGDTLEERTLASLETSPFNKIRMCIFPKSYIFNENEPSLYPFVGGPEQGFDFERFDERYWRHLETRVQQLDDLGIQADLILFHPYDRWGFSDMGAAADDRYLQYAVARLGGFQNVWWSLANEYDLMPTKSEDDWERFAAIVKRNDPAGHLLSIHNCFDFYDHGRAWVTHASVQRQDIYKTAEMTDQWRERWAKPIVVDECGYEGDIDQGWGNITGVEMVRRFWEGAVRGGYVGHGETYLRERDELWWSKGGDLIGSSPARIRFLREILEDAPFGLDPVNTDWDIPSAGRQGEYLLFYFGFSQPRFRRFLWDPEVEYTVDVIDTWNMTVERLPGTVSGRFTVDMPGKPYIALRFQATTSAQFRATA</sequence>
<dbReference type="RefSeq" id="WP_188710311.1">
    <property type="nucleotide sequence ID" value="NZ_BMHO01000001.1"/>
</dbReference>
<dbReference type="InterPro" id="IPR041239">
    <property type="entry name" value="DUF5605"/>
</dbReference>
<evidence type="ECO:0000313" key="4">
    <source>
        <dbReference type="EMBL" id="GGD24234.1"/>
    </source>
</evidence>
<dbReference type="Pfam" id="PF16586">
    <property type="entry name" value="DUF5060"/>
    <property type="match status" value="1"/>
</dbReference>
<reference evidence="4" key="1">
    <citation type="journal article" date="2014" name="Int. J. Syst. Evol. Microbiol.">
        <title>Complete genome sequence of Corynebacterium casei LMG S-19264T (=DSM 44701T), isolated from a smear-ripened cheese.</title>
        <authorList>
            <consortium name="US DOE Joint Genome Institute (JGI-PGF)"/>
            <person name="Walter F."/>
            <person name="Albersmeier A."/>
            <person name="Kalinowski J."/>
            <person name="Ruckert C."/>
        </authorList>
    </citation>
    <scope>NUCLEOTIDE SEQUENCE</scope>
    <source>
        <strain evidence="4">CGMCC 1.15152</strain>
    </source>
</reference>
<dbReference type="InterPro" id="IPR017853">
    <property type="entry name" value="GH"/>
</dbReference>
<dbReference type="PANTHER" id="PTHR37836">
    <property type="entry name" value="LMO1036 PROTEIN"/>
    <property type="match status" value="1"/>
</dbReference>
<dbReference type="Pfam" id="PF13204">
    <property type="entry name" value="Apiosidase"/>
    <property type="match status" value="1"/>
</dbReference>
<dbReference type="GO" id="GO:0005975">
    <property type="term" value="P:carbohydrate metabolic process"/>
    <property type="evidence" value="ECO:0007669"/>
    <property type="project" value="UniProtKB-ARBA"/>
</dbReference>